<evidence type="ECO:0000313" key="1">
    <source>
        <dbReference type="EMBL" id="KGF50353.1"/>
    </source>
</evidence>
<dbReference type="EMBL" id="JRNR01000004">
    <property type="protein sequence ID" value="KGF50353.1"/>
    <property type="molecule type" value="Genomic_DNA"/>
</dbReference>
<accession>A0A096ATG8</accession>
<organism evidence="1 2">
    <name type="scientific">Prevotella disiens DNF00882</name>
    <dbReference type="NCBI Taxonomy" id="1401075"/>
    <lineage>
        <taxon>Bacteria</taxon>
        <taxon>Pseudomonadati</taxon>
        <taxon>Bacteroidota</taxon>
        <taxon>Bacteroidia</taxon>
        <taxon>Bacteroidales</taxon>
        <taxon>Prevotellaceae</taxon>
        <taxon>Prevotella</taxon>
    </lineage>
</organism>
<proteinExistence type="predicted"/>
<comment type="caution">
    <text evidence="1">The sequence shown here is derived from an EMBL/GenBank/DDBJ whole genome shotgun (WGS) entry which is preliminary data.</text>
</comment>
<gene>
    <name evidence="1" type="ORF">HMPREF0654_01345</name>
</gene>
<name>A0A096ATG8_9BACT</name>
<reference evidence="1 2" key="1">
    <citation type="submission" date="2014-07" db="EMBL/GenBank/DDBJ databases">
        <authorList>
            <person name="McCorrison J."/>
            <person name="Sanka R."/>
            <person name="Torralba M."/>
            <person name="Gillis M."/>
            <person name="Haft D.H."/>
            <person name="Methe B."/>
            <person name="Sutton G."/>
            <person name="Nelson K.E."/>
        </authorList>
    </citation>
    <scope>NUCLEOTIDE SEQUENCE [LARGE SCALE GENOMIC DNA]</scope>
    <source>
        <strain evidence="1 2">DNF00882</strain>
    </source>
</reference>
<sequence length="76" mass="8641">MADINWLAEIVKVHKFHIESYYSSITDWCLTITRKGCDKDGGDVVVFDDECNDLSLLLSKAEVAVKEYCFEELGGY</sequence>
<protein>
    <submittedName>
        <fullName evidence="1">Uncharacterized protein</fullName>
    </submittedName>
</protein>
<dbReference type="Proteomes" id="UP000029538">
    <property type="component" value="Unassembled WGS sequence"/>
</dbReference>
<evidence type="ECO:0000313" key="2">
    <source>
        <dbReference type="Proteomes" id="UP000029538"/>
    </source>
</evidence>
<dbReference type="RefSeq" id="WP_036882209.1">
    <property type="nucleotide sequence ID" value="NZ_JRNR01000004.1"/>
</dbReference>
<dbReference type="AlphaFoldDB" id="A0A096ATG8"/>